<dbReference type="InterPro" id="IPR001806">
    <property type="entry name" value="Small_GTPase"/>
</dbReference>
<evidence type="ECO:0000256" key="1">
    <source>
        <dbReference type="ARBA" id="ARBA00004193"/>
    </source>
</evidence>
<dbReference type="InterPro" id="IPR005225">
    <property type="entry name" value="Small_GTP-bd"/>
</dbReference>
<keyword evidence="11" id="KW-1185">Reference proteome</keyword>
<evidence type="ECO:0000256" key="2">
    <source>
        <dbReference type="ARBA" id="ARBA00022475"/>
    </source>
</evidence>
<keyword evidence="6" id="KW-0472">Membrane</keyword>
<dbReference type="AlphaFoldDB" id="A0AAJ7TRM4"/>
<dbReference type="GO" id="GO:0031681">
    <property type="term" value="F:G-protein beta-subunit binding"/>
    <property type="evidence" value="ECO:0007669"/>
    <property type="project" value="TreeGrafter"/>
</dbReference>
<evidence type="ECO:0000256" key="7">
    <source>
        <dbReference type="ARBA" id="ARBA00023288"/>
    </source>
</evidence>
<reference evidence="12" key="1">
    <citation type="submission" date="2025-08" db="UniProtKB">
        <authorList>
            <consortium name="RefSeq"/>
        </authorList>
    </citation>
    <scope>IDENTIFICATION</scope>
    <source>
        <tissue evidence="12">Sperm</tissue>
    </source>
</reference>
<dbReference type="GO" id="GO:0005886">
    <property type="term" value="C:plasma membrane"/>
    <property type="evidence" value="ECO:0007669"/>
    <property type="project" value="UniProtKB-SubCell"/>
</dbReference>
<dbReference type="FunFam" id="3.40.50.300:FF:000475">
    <property type="entry name" value="GTP-binding protein Rhes"/>
    <property type="match status" value="1"/>
</dbReference>
<evidence type="ECO:0000313" key="12">
    <source>
        <dbReference type="RefSeq" id="XP_032822941.1"/>
    </source>
</evidence>
<dbReference type="SMART" id="SM00173">
    <property type="entry name" value="RAS"/>
    <property type="match status" value="1"/>
</dbReference>
<dbReference type="NCBIfam" id="TIGR00231">
    <property type="entry name" value="small_GTP"/>
    <property type="match status" value="1"/>
</dbReference>
<evidence type="ECO:0000256" key="3">
    <source>
        <dbReference type="ARBA" id="ARBA00022481"/>
    </source>
</evidence>
<keyword evidence="5" id="KW-0342">GTP-binding</keyword>
<sequence length="286" mass="31843">MMSLAPSREPSAGVPAKNAYRMVVLGASKVGKTALVSRFLLGRFEDAYTPTIEDFHRKLYRIRGELYQLDILDTSGNHPFPAMRRLCLLTGDLFVVVFSLDSRASFEEAKQLRLQILETKACLKAKRRALAHDACRPLVLCGNKGDRGDACREVARREAEELVEGDAAGSAYFEISAKRNTGVDEMFQALFALAGLPSEMSPALHRKLSVSYCELLARKSLLQRRKGRRRPAAREGGGPEERPSRVEEEEACGAITPFARRPSVNSDLMYIREKALGNPRDRCVVQ</sequence>
<dbReference type="PROSITE" id="PS51419">
    <property type="entry name" value="RAB"/>
    <property type="match status" value="1"/>
</dbReference>
<dbReference type="GO" id="GO:0005525">
    <property type="term" value="F:GTP binding"/>
    <property type="evidence" value="ECO:0007669"/>
    <property type="project" value="UniProtKB-KW"/>
</dbReference>
<name>A0AAJ7TRM4_PETMA</name>
<accession>A0AAJ7TRM4</accession>
<dbReference type="PROSITE" id="PS51421">
    <property type="entry name" value="RAS"/>
    <property type="match status" value="1"/>
</dbReference>
<organism evidence="11 12">
    <name type="scientific">Petromyzon marinus</name>
    <name type="common">Sea lamprey</name>
    <dbReference type="NCBI Taxonomy" id="7757"/>
    <lineage>
        <taxon>Eukaryota</taxon>
        <taxon>Metazoa</taxon>
        <taxon>Chordata</taxon>
        <taxon>Craniata</taxon>
        <taxon>Vertebrata</taxon>
        <taxon>Cyclostomata</taxon>
        <taxon>Hyperoartia</taxon>
        <taxon>Petromyzontiformes</taxon>
        <taxon>Petromyzontidae</taxon>
        <taxon>Petromyzon</taxon>
    </lineage>
</organism>
<keyword evidence="7" id="KW-0449">Lipoprotein</keyword>
<dbReference type="InterPro" id="IPR027417">
    <property type="entry name" value="P-loop_NTPase"/>
</dbReference>
<dbReference type="PANTHER" id="PTHR46149">
    <property type="entry name" value="MIP08469P"/>
    <property type="match status" value="1"/>
</dbReference>
<feature type="compositionally biased region" description="Basic and acidic residues" evidence="10">
    <location>
        <begin position="237"/>
        <end position="246"/>
    </location>
</feature>
<dbReference type="PROSITE" id="PS51420">
    <property type="entry name" value="RHO"/>
    <property type="match status" value="1"/>
</dbReference>
<evidence type="ECO:0000256" key="8">
    <source>
        <dbReference type="ARBA" id="ARBA00023289"/>
    </source>
</evidence>
<evidence type="ECO:0000256" key="5">
    <source>
        <dbReference type="ARBA" id="ARBA00023134"/>
    </source>
</evidence>
<dbReference type="RefSeq" id="XP_032822941.1">
    <property type="nucleotide sequence ID" value="XM_032967050.1"/>
</dbReference>
<protein>
    <submittedName>
        <fullName evidence="12">GTP-binding protein Rhes-like</fullName>
    </submittedName>
</protein>
<proteinExistence type="inferred from homology"/>
<dbReference type="GeneID" id="116949590"/>
<dbReference type="PANTHER" id="PTHR46149:SF3">
    <property type="entry name" value="MIP08469P"/>
    <property type="match status" value="1"/>
</dbReference>
<comment type="similarity">
    <text evidence="9">Belongs to the small GTPase superfamily. RasD family.</text>
</comment>
<feature type="region of interest" description="Disordered" evidence="10">
    <location>
        <begin position="226"/>
        <end position="251"/>
    </location>
</feature>
<dbReference type="InterPro" id="IPR052236">
    <property type="entry name" value="Small_GTPase_RasD"/>
</dbReference>
<evidence type="ECO:0000256" key="6">
    <source>
        <dbReference type="ARBA" id="ARBA00023136"/>
    </source>
</evidence>
<comment type="subcellular location">
    <subcellularLocation>
        <location evidence="1">Cell membrane</location>
        <topology evidence="1">Lipid-anchor</topology>
    </subcellularLocation>
</comment>
<dbReference type="SUPFAM" id="SSF52540">
    <property type="entry name" value="P-loop containing nucleoside triphosphate hydrolases"/>
    <property type="match status" value="1"/>
</dbReference>
<dbReference type="KEGG" id="pmrn:116949590"/>
<evidence type="ECO:0000256" key="4">
    <source>
        <dbReference type="ARBA" id="ARBA00022741"/>
    </source>
</evidence>
<keyword evidence="3" id="KW-0488">Methylation</keyword>
<dbReference type="Pfam" id="PF00071">
    <property type="entry name" value="Ras"/>
    <property type="match status" value="1"/>
</dbReference>
<evidence type="ECO:0000256" key="9">
    <source>
        <dbReference type="ARBA" id="ARBA00038061"/>
    </source>
</evidence>
<dbReference type="GO" id="GO:0007165">
    <property type="term" value="P:signal transduction"/>
    <property type="evidence" value="ECO:0007669"/>
    <property type="project" value="TreeGrafter"/>
</dbReference>
<dbReference type="PRINTS" id="PR00449">
    <property type="entry name" value="RASTRNSFRMNG"/>
</dbReference>
<dbReference type="SMART" id="SM00174">
    <property type="entry name" value="RHO"/>
    <property type="match status" value="1"/>
</dbReference>
<dbReference type="Gene3D" id="3.40.50.300">
    <property type="entry name" value="P-loop containing nucleotide triphosphate hydrolases"/>
    <property type="match status" value="1"/>
</dbReference>
<dbReference type="GO" id="GO:0003924">
    <property type="term" value="F:GTPase activity"/>
    <property type="evidence" value="ECO:0007669"/>
    <property type="project" value="InterPro"/>
</dbReference>
<keyword evidence="4" id="KW-0547">Nucleotide-binding</keyword>
<keyword evidence="2" id="KW-1003">Cell membrane</keyword>
<gene>
    <name evidence="12" type="primary">LOC116949590</name>
</gene>
<dbReference type="SMART" id="SM00175">
    <property type="entry name" value="RAB"/>
    <property type="match status" value="1"/>
</dbReference>
<dbReference type="Proteomes" id="UP001318040">
    <property type="component" value="Chromosome 37"/>
</dbReference>
<keyword evidence="8" id="KW-0636">Prenylation</keyword>
<evidence type="ECO:0000256" key="10">
    <source>
        <dbReference type="SAM" id="MobiDB-lite"/>
    </source>
</evidence>
<evidence type="ECO:0000313" key="11">
    <source>
        <dbReference type="Proteomes" id="UP001318040"/>
    </source>
</evidence>